<proteinExistence type="predicted"/>
<keyword evidence="3" id="KW-1185">Reference proteome</keyword>
<dbReference type="RefSeq" id="XP_045965449.1">
    <property type="nucleotide sequence ID" value="XM_046106560.1"/>
</dbReference>
<dbReference type="EMBL" id="JAGPXC010000001">
    <property type="protein sequence ID" value="KAH6661318.1"/>
    <property type="molecule type" value="Genomic_DNA"/>
</dbReference>
<sequence length="185" mass="20466">MSFAGPNAIRDGVRPSNVLSKEDDGLVQYEVFDCGHAYIPQEGMPQVFIGNKYTGCRAEYFPRRGRQPAKFLFYHGYDPSVTAACGCLTKSQPKTITCDLPRALAEHGVGLVSQKRLETKMASIVVMKLFLGLYVPESLQGPFFEEENERQAKQVEQTERPTCDIALNPESGAEEEVARAQGDGE</sequence>
<dbReference type="AlphaFoldDB" id="A0A9P8UZM7"/>
<feature type="region of interest" description="Disordered" evidence="1">
    <location>
        <begin position="146"/>
        <end position="185"/>
    </location>
</feature>
<evidence type="ECO:0000256" key="1">
    <source>
        <dbReference type="SAM" id="MobiDB-lite"/>
    </source>
</evidence>
<protein>
    <submittedName>
        <fullName evidence="2">Uncharacterized protein</fullName>
    </submittedName>
</protein>
<comment type="caution">
    <text evidence="2">The sequence shown here is derived from an EMBL/GenBank/DDBJ whole genome shotgun (WGS) entry which is preliminary data.</text>
</comment>
<reference evidence="2" key="1">
    <citation type="journal article" date="2021" name="Nat. Commun.">
        <title>Genetic determinants of endophytism in the Arabidopsis root mycobiome.</title>
        <authorList>
            <person name="Mesny F."/>
            <person name="Miyauchi S."/>
            <person name="Thiergart T."/>
            <person name="Pickel B."/>
            <person name="Atanasova L."/>
            <person name="Karlsson M."/>
            <person name="Huettel B."/>
            <person name="Barry K.W."/>
            <person name="Haridas S."/>
            <person name="Chen C."/>
            <person name="Bauer D."/>
            <person name="Andreopoulos W."/>
            <person name="Pangilinan J."/>
            <person name="LaButti K."/>
            <person name="Riley R."/>
            <person name="Lipzen A."/>
            <person name="Clum A."/>
            <person name="Drula E."/>
            <person name="Henrissat B."/>
            <person name="Kohler A."/>
            <person name="Grigoriev I.V."/>
            <person name="Martin F.M."/>
            <person name="Hacquard S."/>
        </authorList>
    </citation>
    <scope>NUCLEOTIDE SEQUENCE</scope>
    <source>
        <strain evidence="2">MPI-SDFR-AT-0073</strain>
    </source>
</reference>
<evidence type="ECO:0000313" key="2">
    <source>
        <dbReference type="EMBL" id="KAH6661318.1"/>
    </source>
</evidence>
<dbReference type="Proteomes" id="UP000758603">
    <property type="component" value="Unassembled WGS sequence"/>
</dbReference>
<feature type="compositionally biased region" description="Basic and acidic residues" evidence="1">
    <location>
        <begin position="149"/>
        <end position="162"/>
    </location>
</feature>
<dbReference type="OrthoDB" id="4767727at2759"/>
<dbReference type="GeneID" id="70135451"/>
<name>A0A9P8UZM7_9PEZI</name>
<organism evidence="2 3">
    <name type="scientific">Truncatella angustata</name>
    <dbReference type="NCBI Taxonomy" id="152316"/>
    <lineage>
        <taxon>Eukaryota</taxon>
        <taxon>Fungi</taxon>
        <taxon>Dikarya</taxon>
        <taxon>Ascomycota</taxon>
        <taxon>Pezizomycotina</taxon>
        <taxon>Sordariomycetes</taxon>
        <taxon>Xylariomycetidae</taxon>
        <taxon>Amphisphaeriales</taxon>
        <taxon>Sporocadaceae</taxon>
        <taxon>Truncatella</taxon>
    </lineage>
</organism>
<gene>
    <name evidence="2" type="ORF">BKA67DRAFT_654438</name>
</gene>
<evidence type="ECO:0000313" key="3">
    <source>
        <dbReference type="Proteomes" id="UP000758603"/>
    </source>
</evidence>
<accession>A0A9P8UZM7</accession>